<feature type="transmembrane region" description="Helical" evidence="2">
    <location>
        <begin position="145"/>
        <end position="163"/>
    </location>
</feature>
<feature type="non-terminal residue" evidence="4">
    <location>
        <position position="612"/>
    </location>
</feature>
<feature type="transmembrane region" description="Helical" evidence="2">
    <location>
        <begin position="564"/>
        <end position="587"/>
    </location>
</feature>
<dbReference type="RefSeq" id="WP_377932981.1">
    <property type="nucleotide sequence ID" value="NZ_JBHUEA010000007.1"/>
</dbReference>
<dbReference type="EMBL" id="JBHUEA010000007">
    <property type="protein sequence ID" value="MFD1721070.1"/>
    <property type="molecule type" value="Genomic_DNA"/>
</dbReference>
<evidence type="ECO:0000259" key="3">
    <source>
        <dbReference type="SMART" id="SM00460"/>
    </source>
</evidence>
<feature type="transmembrane region" description="Helical" evidence="2">
    <location>
        <begin position="58"/>
        <end position="78"/>
    </location>
</feature>
<dbReference type="InterPro" id="IPR052901">
    <property type="entry name" value="Bact_TGase-like"/>
</dbReference>
<dbReference type="SMART" id="SM00460">
    <property type="entry name" value="TGc"/>
    <property type="match status" value="1"/>
</dbReference>
<dbReference type="InterPro" id="IPR021878">
    <property type="entry name" value="TgpA_N"/>
</dbReference>
<feature type="region of interest" description="Disordered" evidence="1">
    <location>
        <begin position="281"/>
        <end position="308"/>
    </location>
</feature>
<keyword evidence="2" id="KW-0472">Membrane</keyword>
<dbReference type="PANTHER" id="PTHR42736">
    <property type="entry name" value="PROTEIN-GLUTAMINE GAMMA-GLUTAMYLTRANSFERASE"/>
    <property type="match status" value="1"/>
</dbReference>
<name>A0ABW4LCT2_9MICO</name>
<feature type="domain" description="Transglutaminase-like" evidence="3">
    <location>
        <begin position="456"/>
        <end position="527"/>
    </location>
</feature>
<reference evidence="5" key="1">
    <citation type="journal article" date="2019" name="Int. J. Syst. Evol. Microbiol.">
        <title>The Global Catalogue of Microorganisms (GCM) 10K type strain sequencing project: providing services to taxonomists for standard genome sequencing and annotation.</title>
        <authorList>
            <consortium name="The Broad Institute Genomics Platform"/>
            <consortium name="The Broad Institute Genome Sequencing Center for Infectious Disease"/>
            <person name="Wu L."/>
            <person name="Ma J."/>
        </authorList>
    </citation>
    <scope>NUCLEOTIDE SEQUENCE [LARGE SCALE GENOMIC DNA]</scope>
    <source>
        <strain evidence="5">CGMCC 1.12471</strain>
    </source>
</reference>
<feature type="transmembrane region" description="Helical" evidence="2">
    <location>
        <begin position="119"/>
        <end position="138"/>
    </location>
</feature>
<organism evidence="4 5">
    <name type="scientific">Amnibacterium endophyticum</name>
    <dbReference type="NCBI Taxonomy" id="2109337"/>
    <lineage>
        <taxon>Bacteria</taxon>
        <taxon>Bacillati</taxon>
        <taxon>Actinomycetota</taxon>
        <taxon>Actinomycetes</taxon>
        <taxon>Micrococcales</taxon>
        <taxon>Microbacteriaceae</taxon>
        <taxon>Amnibacterium</taxon>
    </lineage>
</organism>
<comment type="caution">
    <text evidence="4">The sequence shown here is derived from an EMBL/GenBank/DDBJ whole genome shotgun (WGS) entry which is preliminary data.</text>
</comment>
<dbReference type="Gene3D" id="3.10.620.30">
    <property type="match status" value="1"/>
</dbReference>
<sequence>MRADRAGAVTAASGAALMLAMLSFAPVVQGSLWWWRSLLLVVVVLAVAALARRAGLTTAAVAMLATAAVLPVATLLTLGPATVLDLGARGSASALLDVSAQGFRQIALDSVPAQGTPELALVMGVGAALVAIVVDAVAVGLGAPIAGMLVVLAVAIVPGKAFATGTNGWVLLAVAASALLVVAADRRRRGAPPRIRGLAAGGAIAVVLTLVAQVVLPAPQASIAAGPAAPLFGTNVDPLVRLGENLRRGATTDVLTYRTSGPDKDVYLRLAVLEDFSGDVWQPNPADGRPLRSSEPPDPAGLSANAYAGTRTTVITPATAEAVGERLPLPYPATAVSGLGGADFRWEDRGLTLIRNGGDRVGPYTVESAVVDATPEELRRSSTTAPAGDQQSTALPARVPAIITSTARAWTADAGTAYDQALAIQNRLRSAPFAYDETTPAERGYDGDGLGVIATFLRVKAGYCIHYASTMAVMARVLGIPSRIVVGYQPGDAEGSGASRTVTTDDLHAWPELYFDGVGWVRFEPTPGQGAVPAYAPPPTASASAEASASAPVQEQPTTAPSTAAGPASGGGVALAVVAVLSVPALLRLRRRRRRLAAGTGGGATGGWRELI</sequence>
<dbReference type="SUPFAM" id="SSF54001">
    <property type="entry name" value="Cysteine proteinases"/>
    <property type="match status" value="1"/>
</dbReference>
<feature type="transmembrane region" description="Helical" evidence="2">
    <location>
        <begin position="33"/>
        <end position="51"/>
    </location>
</feature>
<dbReference type="PANTHER" id="PTHR42736:SF1">
    <property type="entry name" value="PROTEIN-GLUTAMINE GAMMA-GLUTAMYLTRANSFERASE"/>
    <property type="match status" value="1"/>
</dbReference>
<keyword evidence="2" id="KW-1133">Transmembrane helix</keyword>
<accession>A0ABW4LCT2</accession>
<keyword evidence="2" id="KW-0812">Transmembrane</keyword>
<feature type="transmembrane region" description="Helical" evidence="2">
    <location>
        <begin position="197"/>
        <end position="216"/>
    </location>
</feature>
<dbReference type="Proteomes" id="UP001597347">
    <property type="component" value="Unassembled WGS sequence"/>
</dbReference>
<dbReference type="Pfam" id="PF01841">
    <property type="entry name" value="Transglut_core"/>
    <property type="match status" value="1"/>
</dbReference>
<keyword evidence="5" id="KW-1185">Reference proteome</keyword>
<evidence type="ECO:0000256" key="1">
    <source>
        <dbReference type="SAM" id="MobiDB-lite"/>
    </source>
</evidence>
<evidence type="ECO:0000256" key="2">
    <source>
        <dbReference type="SAM" id="Phobius"/>
    </source>
</evidence>
<feature type="region of interest" description="Disordered" evidence="1">
    <location>
        <begin position="531"/>
        <end position="567"/>
    </location>
</feature>
<gene>
    <name evidence="4" type="ORF">ACFSBI_05865</name>
</gene>
<feature type="compositionally biased region" description="Low complexity" evidence="1">
    <location>
        <begin position="541"/>
        <end position="567"/>
    </location>
</feature>
<evidence type="ECO:0000313" key="5">
    <source>
        <dbReference type="Proteomes" id="UP001597347"/>
    </source>
</evidence>
<feature type="transmembrane region" description="Helical" evidence="2">
    <location>
        <begin position="7"/>
        <end position="27"/>
    </location>
</feature>
<evidence type="ECO:0000313" key="4">
    <source>
        <dbReference type="EMBL" id="MFD1721070.1"/>
    </source>
</evidence>
<dbReference type="InterPro" id="IPR002931">
    <property type="entry name" value="Transglutaminase-like"/>
</dbReference>
<feature type="transmembrane region" description="Helical" evidence="2">
    <location>
        <begin position="169"/>
        <end position="185"/>
    </location>
</feature>
<protein>
    <submittedName>
        <fullName evidence="4">TransglutaminaseTgpA domain-containing protein</fullName>
    </submittedName>
</protein>
<proteinExistence type="predicted"/>
<dbReference type="Pfam" id="PF11992">
    <property type="entry name" value="TgpA_N"/>
    <property type="match status" value="1"/>
</dbReference>
<dbReference type="InterPro" id="IPR038765">
    <property type="entry name" value="Papain-like_cys_pep_sf"/>
</dbReference>